<feature type="domain" description="Thymidylate kinase-like" evidence="9">
    <location>
        <begin position="108"/>
        <end position="220"/>
    </location>
</feature>
<comment type="caution">
    <text evidence="10">The sequence shown here is derived from an EMBL/GenBank/DDBJ whole genome shotgun (WGS) entry which is preliminary data.</text>
</comment>
<evidence type="ECO:0000313" key="10">
    <source>
        <dbReference type="EMBL" id="KKT91118.1"/>
    </source>
</evidence>
<dbReference type="GO" id="GO:0004798">
    <property type="term" value="F:dTMP kinase activity"/>
    <property type="evidence" value="ECO:0007669"/>
    <property type="project" value="UniProtKB-UniRule"/>
</dbReference>
<comment type="catalytic activity">
    <reaction evidence="7 8">
        <text>dTMP + ATP = dTDP + ADP</text>
        <dbReference type="Rhea" id="RHEA:13517"/>
        <dbReference type="ChEBI" id="CHEBI:30616"/>
        <dbReference type="ChEBI" id="CHEBI:58369"/>
        <dbReference type="ChEBI" id="CHEBI:63528"/>
        <dbReference type="ChEBI" id="CHEBI:456216"/>
        <dbReference type="EC" id="2.7.4.9"/>
    </reaction>
</comment>
<accession>A0A0G1L5R8</accession>
<evidence type="ECO:0000256" key="4">
    <source>
        <dbReference type="ARBA" id="ARBA00022741"/>
    </source>
</evidence>
<evidence type="ECO:0000256" key="6">
    <source>
        <dbReference type="ARBA" id="ARBA00022840"/>
    </source>
</evidence>
<dbReference type="InterPro" id="IPR039430">
    <property type="entry name" value="Thymidylate_kin-like_dom"/>
</dbReference>
<dbReference type="GO" id="GO:0006227">
    <property type="term" value="P:dUDP biosynthetic process"/>
    <property type="evidence" value="ECO:0007669"/>
    <property type="project" value="TreeGrafter"/>
</dbReference>
<evidence type="ECO:0000256" key="3">
    <source>
        <dbReference type="ARBA" id="ARBA00022727"/>
    </source>
</evidence>
<dbReference type="InterPro" id="IPR018094">
    <property type="entry name" value="Thymidylate_kinase"/>
</dbReference>
<keyword evidence="2 8" id="KW-0808">Transferase</keyword>
<dbReference type="Proteomes" id="UP000033966">
    <property type="component" value="Unassembled WGS sequence"/>
</dbReference>
<dbReference type="CDD" id="cd01672">
    <property type="entry name" value="TMPK"/>
    <property type="match status" value="1"/>
</dbReference>
<keyword evidence="3 8" id="KW-0545">Nucleotide biosynthesis</keyword>
<reference evidence="10 11" key="1">
    <citation type="journal article" date="2015" name="Nature">
        <title>rRNA introns, odd ribosomes, and small enigmatic genomes across a large radiation of phyla.</title>
        <authorList>
            <person name="Brown C.T."/>
            <person name="Hug L.A."/>
            <person name="Thomas B.C."/>
            <person name="Sharon I."/>
            <person name="Castelle C.J."/>
            <person name="Singh A."/>
            <person name="Wilkins M.J."/>
            <person name="Williams K.H."/>
            <person name="Banfield J.F."/>
        </authorList>
    </citation>
    <scope>NUCLEOTIDE SEQUENCE [LARGE SCALE GENOMIC DNA]</scope>
</reference>
<dbReference type="InterPro" id="IPR027417">
    <property type="entry name" value="P-loop_NTPase"/>
</dbReference>
<comment type="function">
    <text evidence="8">Phosphorylation of dTMP to form dTDP in both de novo and salvage pathways of dTTP synthesis.</text>
</comment>
<protein>
    <recommendedName>
        <fullName evidence="8">Thymidylate kinase</fullName>
        <ecNumber evidence="8">2.7.4.9</ecNumber>
    </recommendedName>
    <alternativeName>
        <fullName evidence="8">dTMP kinase</fullName>
    </alternativeName>
</protein>
<dbReference type="HAMAP" id="MF_00165">
    <property type="entry name" value="Thymidylate_kinase"/>
    <property type="match status" value="1"/>
</dbReference>
<keyword evidence="6 8" id="KW-0067">ATP-binding</keyword>
<dbReference type="Gene3D" id="3.40.50.300">
    <property type="entry name" value="P-loop containing nucleotide triphosphate hydrolases"/>
    <property type="match status" value="1"/>
</dbReference>
<evidence type="ECO:0000259" key="9">
    <source>
        <dbReference type="Pfam" id="PF02223"/>
    </source>
</evidence>
<dbReference type="PANTHER" id="PTHR10344">
    <property type="entry name" value="THYMIDYLATE KINASE"/>
    <property type="match status" value="1"/>
</dbReference>
<evidence type="ECO:0000256" key="1">
    <source>
        <dbReference type="ARBA" id="ARBA00009776"/>
    </source>
</evidence>
<organism evidence="10 11">
    <name type="scientific">Candidatus Jorgensenbacteria bacterium GW2011_GWA2_45_13</name>
    <dbReference type="NCBI Taxonomy" id="1618662"/>
    <lineage>
        <taxon>Bacteria</taxon>
        <taxon>Candidatus Joergenseniibacteriota</taxon>
    </lineage>
</organism>
<evidence type="ECO:0000256" key="7">
    <source>
        <dbReference type="ARBA" id="ARBA00048743"/>
    </source>
</evidence>
<dbReference type="GO" id="GO:0005737">
    <property type="term" value="C:cytoplasm"/>
    <property type="evidence" value="ECO:0007669"/>
    <property type="project" value="TreeGrafter"/>
</dbReference>
<dbReference type="AlphaFoldDB" id="A0A0G1L5R8"/>
<dbReference type="SUPFAM" id="SSF52540">
    <property type="entry name" value="P-loop containing nucleoside triphosphate hydrolases"/>
    <property type="match status" value="1"/>
</dbReference>
<keyword evidence="5 8" id="KW-0418">Kinase</keyword>
<dbReference type="Pfam" id="PF02223">
    <property type="entry name" value="Thymidylate_kin"/>
    <property type="match status" value="2"/>
</dbReference>
<evidence type="ECO:0000256" key="2">
    <source>
        <dbReference type="ARBA" id="ARBA00022679"/>
    </source>
</evidence>
<comment type="similarity">
    <text evidence="1 8">Belongs to the thymidylate kinase family.</text>
</comment>
<dbReference type="EC" id="2.7.4.9" evidence="8"/>
<dbReference type="GO" id="GO:0006235">
    <property type="term" value="P:dTTP biosynthetic process"/>
    <property type="evidence" value="ECO:0007669"/>
    <property type="project" value="UniProtKB-UniRule"/>
</dbReference>
<proteinExistence type="inferred from homology"/>
<evidence type="ECO:0000256" key="5">
    <source>
        <dbReference type="ARBA" id="ARBA00022777"/>
    </source>
</evidence>
<dbReference type="GO" id="GO:0005524">
    <property type="term" value="F:ATP binding"/>
    <property type="evidence" value="ECO:0007669"/>
    <property type="project" value="UniProtKB-UniRule"/>
</dbReference>
<keyword evidence="4 8" id="KW-0547">Nucleotide-binding</keyword>
<comment type="caution">
    <text evidence="8">Lacks conserved residue(s) required for the propagation of feature annotation.</text>
</comment>
<gene>
    <name evidence="8" type="primary">tmk</name>
    <name evidence="10" type="ORF">UW92_C0018G0018</name>
</gene>
<dbReference type="PANTHER" id="PTHR10344:SF4">
    <property type="entry name" value="UMP-CMP KINASE 2, MITOCHONDRIAL"/>
    <property type="match status" value="1"/>
</dbReference>
<dbReference type="GO" id="GO:0006233">
    <property type="term" value="P:dTDP biosynthetic process"/>
    <property type="evidence" value="ECO:0007669"/>
    <property type="project" value="InterPro"/>
</dbReference>
<sequence length="266" mass="30698">MNGNFIDIEGVSGSGKTTLIEKLIAFLRDQDIAVVVNMEPTNHCPVGRLIREVIEGRKPDQDLLERAFEKIREFTKTMGKKIPEMSVVPEIKILLGFLELPVRAMKKLFKDQQLEPREFQSLYVVDRYFDLMEFIIPHTRKGFVVLNDRFLLSTCAYGGAYGVSITEIFEWHAVILGDIWHFPTATLYVKVSAETAIKRLFDSGKQVDIWERKEKIKDLVESYESAVYFLKEESRREGIPDTFYVIDGELTEDEVFEQVKPLLGIH</sequence>
<feature type="domain" description="Thymidylate kinase-like" evidence="9">
    <location>
        <begin position="8"/>
        <end position="60"/>
    </location>
</feature>
<evidence type="ECO:0000313" key="11">
    <source>
        <dbReference type="Proteomes" id="UP000033966"/>
    </source>
</evidence>
<evidence type="ECO:0000256" key="8">
    <source>
        <dbReference type="HAMAP-Rule" id="MF_00165"/>
    </source>
</evidence>
<dbReference type="EMBL" id="LCKF01000018">
    <property type="protein sequence ID" value="KKT91118.1"/>
    <property type="molecule type" value="Genomic_DNA"/>
</dbReference>
<name>A0A0G1L5R8_9BACT</name>